<reference evidence="2 3" key="1">
    <citation type="journal article" date="2011" name="Nature">
        <title>Genome sequencing reveals insights into physiology and longevity of the naked mole rat.</title>
        <authorList>
            <person name="Kim E.B."/>
            <person name="Fang X."/>
            <person name="Fushan A.A."/>
            <person name="Huang Z."/>
            <person name="Lobanov A.V."/>
            <person name="Han L."/>
            <person name="Marino S.M."/>
            <person name="Sun X."/>
            <person name="Turanov A.A."/>
            <person name="Yang P."/>
            <person name="Yim S.H."/>
            <person name="Zhao X."/>
            <person name="Kasaikina M.V."/>
            <person name="Stoletzki N."/>
            <person name="Peng C."/>
            <person name="Polak P."/>
            <person name="Xiong Z."/>
            <person name="Kiezun A."/>
            <person name="Zhu Y."/>
            <person name="Chen Y."/>
            <person name="Kryukov G.V."/>
            <person name="Zhang Q."/>
            <person name="Peshkin L."/>
            <person name="Yang L."/>
            <person name="Bronson R.T."/>
            <person name="Buffenstein R."/>
            <person name="Wang B."/>
            <person name="Han C."/>
            <person name="Li Q."/>
            <person name="Chen L."/>
            <person name="Zhao W."/>
            <person name="Sunyaev S.R."/>
            <person name="Park T.J."/>
            <person name="Zhang G."/>
            <person name="Wang J."/>
            <person name="Gladyshev V.N."/>
        </authorList>
    </citation>
    <scope>NUCLEOTIDE SEQUENCE [LARGE SCALE GENOMIC DNA]</scope>
</reference>
<accession>G5ARF7</accession>
<comment type="similarity">
    <text evidence="1">Belongs to the peptidase S10 family.</text>
</comment>
<protein>
    <submittedName>
        <fullName evidence="2">Retinoid-inducible serine carboxypeptidase</fullName>
    </submittedName>
</protein>
<dbReference type="InterPro" id="IPR001563">
    <property type="entry name" value="Peptidase_S10"/>
</dbReference>
<dbReference type="Proteomes" id="UP000006813">
    <property type="component" value="Unassembled WGS sequence"/>
</dbReference>
<dbReference type="GO" id="GO:0004185">
    <property type="term" value="F:serine-type carboxypeptidase activity"/>
    <property type="evidence" value="ECO:0007669"/>
    <property type="project" value="InterPro"/>
</dbReference>
<dbReference type="Pfam" id="PF00450">
    <property type="entry name" value="Peptidase_S10"/>
    <property type="match status" value="1"/>
</dbReference>
<sequence length="134" mass="14843">MTLRVVREIGLTKHICDVCGGPVGLILAEIILLSWYHLAASLLFVDKPVGTGFSYVNTSDVYAKDLATMASDMLVLLKAFFNYHKEFQTFWILGTGHMVAADQGDMALKMMWLVTQQEWAALGTQEQTMDPGAL</sequence>
<dbReference type="InterPro" id="IPR029058">
    <property type="entry name" value="AB_hydrolase_fold"/>
</dbReference>
<dbReference type="MEROPS" id="S10.013"/>
<keyword evidence="2" id="KW-0121">Carboxypeptidase</keyword>
<keyword evidence="2" id="KW-0378">Hydrolase</keyword>
<gene>
    <name evidence="2" type="ORF">GW7_06225</name>
</gene>
<dbReference type="EMBL" id="JH166597">
    <property type="protein sequence ID" value="EHA99617.1"/>
    <property type="molecule type" value="Genomic_DNA"/>
</dbReference>
<evidence type="ECO:0000256" key="1">
    <source>
        <dbReference type="ARBA" id="ARBA00009431"/>
    </source>
</evidence>
<evidence type="ECO:0000313" key="2">
    <source>
        <dbReference type="EMBL" id="EHA99617.1"/>
    </source>
</evidence>
<dbReference type="AlphaFoldDB" id="G5ARF7"/>
<dbReference type="GO" id="GO:0006508">
    <property type="term" value="P:proteolysis"/>
    <property type="evidence" value="ECO:0007669"/>
    <property type="project" value="InterPro"/>
</dbReference>
<dbReference type="Gene3D" id="3.40.50.1820">
    <property type="entry name" value="alpha/beta hydrolase"/>
    <property type="match status" value="1"/>
</dbReference>
<evidence type="ECO:0000313" key="3">
    <source>
        <dbReference type="Proteomes" id="UP000006813"/>
    </source>
</evidence>
<proteinExistence type="inferred from homology"/>
<name>G5ARF7_HETGA</name>
<keyword evidence="2" id="KW-0645">Protease</keyword>
<organism evidence="2 3">
    <name type="scientific">Heterocephalus glaber</name>
    <name type="common">Naked mole rat</name>
    <dbReference type="NCBI Taxonomy" id="10181"/>
    <lineage>
        <taxon>Eukaryota</taxon>
        <taxon>Metazoa</taxon>
        <taxon>Chordata</taxon>
        <taxon>Craniata</taxon>
        <taxon>Vertebrata</taxon>
        <taxon>Euteleostomi</taxon>
        <taxon>Mammalia</taxon>
        <taxon>Eutheria</taxon>
        <taxon>Euarchontoglires</taxon>
        <taxon>Glires</taxon>
        <taxon>Rodentia</taxon>
        <taxon>Hystricomorpha</taxon>
        <taxon>Bathyergidae</taxon>
        <taxon>Heterocephalus</taxon>
    </lineage>
</organism>
<dbReference type="InParanoid" id="G5ARF7"/>
<dbReference type="STRING" id="10181.G5ARF7"/>
<dbReference type="SUPFAM" id="SSF53474">
    <property type="entry name" value="alpha/beta-Hydrolases"/>
    <property type="match status" value="1"/>
</dbReference>